<evidence type="ECO:0000313" key="3">
    <source>
        <dbReference type="Proteomes" id="UP001055868"/>
    </source>
</evidence>
<protein>
    <submittedName>
        <fullName evidence="2">DUF3883 domain-containing protein</fullName>
    </submittedName>
</protein>
<accession>A0ABY4N7I1</accession>
<dbReference type="InterPro" id="IPR024975">
    <property type="entry name" value="NOV_C"/>
</dbReference>
<reference evidence="2" key="1">
    <citation type="submission" date="2022-05" db="EMBL/GenBank/DDBJ databases">
        <title>Genomic analysis of Brachybacterium sp. CBA3104.</title>
        <authorList>
            <person name="Roh S.W."/>
            <person name="Kim Y.B."/>
            <person name="Kim Y."/>
        </authorList>
    </citation>
    <scope>NUCLEOTIDE SEQUENCE</scope>
    <source>
        <strain evidence="2">CBA3104</strain>
    </source>
</reference>
<organism evidence="2 3">
    <name type="scientific">Brachybacterium kimchii</name>
    <dbReference type="NCBI Taxonomy" id="2942909"/>
    <lineage>
        <taxon>Bacteria</taxon>
        <taxon>Bacillati</taxon>
        <taxon>Actinomycetota</taxon>
        <taxon>Actinomycetes</taxon>
        <taxon>Micrococcales</taxon>
        <taxon>Dermabacteraceae</taxon>
        <taxon>Brachybacterium</taxon>
    </lineage>
</organism>
<evidence type="ECO:0000313" key="2">
    <source>
        <dbReference type="EMBL" id="UQN30509.1"/>
    </source>
</evidence>
<sequence length="172" mass="18771">MDRFRRQAVGDGAMAVVTAYEHSRGASVVDVSLGRDPRLSAELEKLGVESPRVPSADLVSASNGHVRLIEVKGRGSSGPIKVMERELYTFQAAGDSSWLYVVWNVTQTAPYRLVLVQDPQRLSWENIRPARKPVDSPRGVGEEGQFQCEAAEITELGVEVDLAGVALPEKAR</sequence>
<keyword evidence="3" id="KW-1185">Reference proteome</keyword>
<name>A0ABY4N7I1_9MICO</name>
<dbReference type="EMBL" id="CP097218">
    <property type="protein sequence ID" value="UQN30509.1"/>
    <property type="molecule type" value="Genomic_DNA"/>
</dbReference>
<dbReference type="Pfam" id="PF13020">
    <property type="entry name" value="NOV_C"/>
    <property type="match status" value="1"/>
</dbReference>
<proteinExistence type="predicted"/>
<evidence type="ECO:0000259" key="1">
    <source>
        <dbReference type="Pfam" id="PF13020"/>
    </source>
</evidence>
<dbReference type="RefSeq" id="WP_249479862.1">
    <property type="nucleotide sequence ID" value="NZ_CP097218.1"/>
</dbReference>
<feature type="domain" description="Protein NO VEIN C-terminal" evidence="1">
    <location>
        <begin position="53"/>
        <end position="110"/>
    </location>
</feature>
<gene>
    <name evidence="2" type="ORF">M4486_03990</name>
</gene>
<dbReference type="Proteomes" id="UP001055868">
    <property type="component" value="Chromosome"/>
</dbReference>